<dbReference type="Gene3D" id="3.30.70.270">
    <property type="match status" value="1"/>
</dbReference>
<dbReference type="InterPro" id="IPR050469">
    <property type="entry name" value="Diguanylate_Cyclase"/>
</dbReference>
<dbReference type="Pfam" id="PF00990">
    <property type="entry name" value="GGDEF"/>
    <property type="match status" value="1"/>
</dbReference>
<organism evidence="2">
    <name type="scientific">hydrothermal vent metagenome</name>
    <dbReference type="NCBI Taxonomy" id="652676"/>
    <lineage>
        <taxon>unclassified sequences</taxon>
        <taxon>metagenomes</taxon>
        <taxon>ecological metagenomes</taxon>
    </lineage>
</organism>
<dbReference type="FunFam" id="3.30.70.270:FF:000001">
    <property type="entry name" value="Diguanylate cyclase domain protein"/>
    <property type="match status" value="1"/>
</dbReference>
<protein>
    <submittedName>
        <fullName evidence="2">Diguanylate cyclase/phosphodiesterase (GGDEF &amp; EAL domains) with PAS/PAC sensor(S)</fullName>
    </submittedName>
</protein>
<dbReference type="PANTHER" id="PTHR45138:SF9">
    <property type="entry name" value="DIGUANYLATE CYCLASE DGCM-RELATED"/>
    <property type="match status" value="1"/>
</dbReference>
<dbReference type="InterPro" id="IPR043128">
    <property type="entry name" value="Rev_trsase/Diguanyl_cyclase"/>
</dbReference>
<sequence>DSVWLKDQAHMEAFPDDGICLSVGFLSDVTKEMELKDLFEKIGYIDELTRLPKRSILDRILEINIGNLQRGNINDFVLVMIDVDNFKLVNDNYGHQAGDYVLANLAEVMKATTRKHDEIGRYGGEEFYGFTVGDLKLGRRFAERLRRNVEKTIFEYKGQVIPVTISIGVAAASQAGKGITPEQLIFMADKRLYAAKAKGRNVVVSAEQPES</sequence>
<dbReference type="GO" id="GO:0043709">
    <property type="term" value="P:cell adhesion involved in single-species biofilm formation"/>
    <property type="evidence" value="ECO:0007669"/>
    <property type="project" value="TreeGrafter"/>
</dbReference>
<gene>
    <name evidence="2" type="ORF">MNBD_DELTA03-1102</name>
</gene>
<dbReference type="CDD" id="cd01949">
    <property type="entry name" value="GGDEF"/>
    <property type="match status" value="1"/>
</dbReference>
<feature type="domain" description="GGDEF" evidence="1">
    <location>
        <begin position="74"/>
        <end position="208"/>
    </location>
</feature>
<proteinExistence type="predicted"/>
<dbReference type="GO" id="GO:1902201">
    <property type="term" value="P:negative regulation of bacterial-type flagellum-dependent cell motility"/>
    <property type="evidence" value="ECO:0007669"/>
    <property type="project" value="TreeGrafter"/>
</dbReference>
<reference evidence="2" key="1">
    <citation type="submission" date="2018-06" db="EMBL/GenBank/DDBJ databases">
        <authorList>
            <person name="Zhirakovskaya E."/>
        </authorList>
    </citation>
    <scope>NUCLEOTIDE SEQUENCE</scope>
</reference>
<dbReference type="PROSITE" id="PS50887">
    <property type="entry name" value="GGDEF"/>
    <property type="match status" value="1"/>
</dbReference>
<dbReference type="EMBL" id="UOEX01000175">
    <property type="protein sequence ID" value="VAW36515.1"/>
    <property type="molecule type" value="Genomic_DNA"/>
</dbReference>
<dbReference type="InterPro" id="IPR000160">
    <property type="entry name" value="GGDEF_dom"/>
</dbReference>
<dbReference type="PANTHER" id="PTHR45138">
    <property type="entry name" value="REGULATORY COMPONENTS OF SENSORY TRANSDUCTION SYSTEM"/>
    <property type="match status" value="1"/>
</dbReference>
<dbReference type="InterPro" id="IPR029787">
    <property type="entry name" value="Nucleotide_cyclase"/>
</dbReference>
<dbReference type="GO" id="GO:0005886">
    <property type="term" value="C:plasma membrane"/>
    <property type="evidence" value="ECO:0007669"/>
    <property type="project" value="TreeGrafter"/>
</dbReference>
<name>A0A3B0UYZ8_9ZZZZ</name>
<dbReference type="NCBIfam" id="TIGR00254">
    <property type="entry name" value="GGDEF"/>
    <property type="match status" value="1"/>
</dbReference>
<feature type="non-terminal residue" evidence="2">
    <location>
        <position position="1"/>
    </location>
</feature>
<dbReference type="AlphaFoldDB" id="A0A3B0UYZ8"/>
<accession>A0A3B0UYZ8</accession>
<evidence type="ECO:0000313" key="2">
    <source>
        <dbReference type="EMBL" id="VAW36515.1"/>
    </source>
</evidence>
<dbReference type="SUPFAM" id="SSF55073">
    <property type="entry name" value="Nucleotide cyclase"/>
    <property type="match status" value="1"/>
</dbReference>
<evidence type="ECO:0000259" key="1">
    <source>
        <dbReference type="PROSITE" id="PS50887"/>
    </source>
</evidence>
<dbReference type="GO" id="GO:0052621">
    <property type="term" value="F:diguanylate cyclase activity"/>
    <property type="evidence" value="ECO:0007669"/>
    <property type="project" value="TreeGrafter"/>
</dbReference>
<dbReference type="SMART" id="SM00267">
    <property type="entry name" value="GGDEF"/>
    <property type="match status" value="1"/>
</dbReference>